<sequence length="116" mass="13294">MDLRASLTLTDGPARVFSVYRLVASSVKYVSTKLSGQRLPTTYPISPCLLSAHLKLRRVWSVVYLVWQCWCVIIPVGFFVMVEVWYDCVAVVMQWWRVVCAGRRVTSPPQQTADWP</sequence>
<accession>A0A5B7FJS9</accession>
<gene>
    <name evidence="2" type="ORF">E2C01_039412</name>
</gene>
<evidence type="ECO:0000313" key="2">
    <source>
        <dbReference type="EMBL" id="MPC45706.1"/>
    </source>
</evidence>
<keyword evidence="3" id="KW-1185">Reference proteome</keyword>
<evidence type="ECO:0000313" key="3">
    <source>
        <dbReference type="Proteomes" id="UP000324222"/>
    </source>
</evidence>
<dbReference type="Proteomes" id="UP000324222">
    <property type="component" value="Unassembled WGS sequence"/>
</dbReference>
<dbReference type="AlphaFoldDB" id="A0A5B7FJS9"/>
<organism evidence="2 3">
    <name type="scientific">Portunus trituberculatus</name>
    <name type="common">Swimming crab</name>
    <name type="synonym">Neptunus trituberculatus</name>
    <dbReference type="NCBI Taxonomy" id="210409"/>
    <lineage>
        <taxon>Eukaryota</taxon>
        <taxon>Metazoa</taxon>
        <taxon>Ecdysozoa</taxon>
        <taxon>Arthropoda</taxon>
        <taxon>Crustacea</taxon>
        <taxon>Multicrustacea</taxon>
        <taxon>Malacostraca</taxon>
        <taxon>Eumalacostraca</taxon>
        <taxon>Eucarida</taxon>
        <taxon>Decapoda</taxon>
        <taxon>Pleocyemata</taxon>
        <taxon>Brachyura</taxon>
        <taxon>Eubrachyura</taxon>
        <taxon>Portunoidea</taxon>
        <taxon>Portunidae</taxon>
        <taxon>Portuninae</taxon>
        <taxon>Portunus</taxon>
    </lineage>
</organism>
<feature type="transmembrane region" description="Helical" evidence="1">
    <location>
        <begin position="62"/>
        <end position="86"/>
    </location>
</feature>
<protein>
    <submittedName>
        <fullName evidence="2">Uncharacterized protein</fullName>
    </submittedName>
</protein>
<keyword evidence="1" id="KW-0472">Membrane</keyword>
<reference evidence="2 3" key="1">
    <citation type="submission" date="2019-05" db="EMBL/GenBank/DDBJ databases">
        <title>Another draft genome of Portunus trituberculatus and its Hox gene families provides insights of decapod evolution.</title>
        <authorList>
            <person name="Jeong J.-H."/>
            <person name="Song I."/>
            <person name="Kim S."/>
            <person name="Choi T."/>
            <person name="Kim D."/>
            <person name="Ryu S."/>
            <person name="Kim W."/>
        </authorList>
    </citation>
    <scope>NUCLEOTIDE SEQUENCE [LARGE SCALE GENOMIC DNA]</scope>
    <source>
        <tissue evidence="2">Muscle</tissue>
    </source>
</reference>
<evidence type="ECO:0000256" key="1">
    <source>
        <dbReference type="SAM" id="Phobius"/>
    </source>
</evidence>
<keyword evidence="1" id="KW-0812">Transmembrane</keyword>
<dbReference type="EMBL" id="VSRR010006855">
    <property type="protein sequence ID" value="MPC45706.1"/>
    <property type="molecule type" value="Genomic_DNA"/>
</dbReference>
<name>A0A5B7FJS9_PORTR</name>
<comment type="caution">
    <text evidence="2">The sequence shown here is derived from an EMBL/GenBank/DDBJ whole genome shotgun (WGS) entry which is preliminary data.</text>
</comment>
<keyword evidence="1" id="KW-1133">Transmembrane helix</keyword>
<proteinExistence type="predicted"/>